<dbReference type="AlphaFoldDB" id="A0A2P2QDS4"/>
<name>A0A2P2QDS4_RHIMU</name>
<sequence length="70" mass="8004">MDLPICLGWLVEDHSMKHGGVGMQPNCKAHKSLDKPNKLRAQPRFSSKYQNQIQGQQQQVEDVGKCLQHY</sequence>
<evidence type="ECO:0000313" key="1">
    <source>
        <dbReference type="EMBL" id="MBX65180.1"/>
    </source>
</evidence>
<organism evidence="1">
    <name type="scientific">Rhizophora mucronata</name>
    <name type="common">Asiatic mangrove</name>
    <dbReference type="NCBI Taxonomy" id="61149"/>
    <lineage>
        <taxon>Eukaryota</taxon>
        <taxon>Viridiplantae</taxon>
        <taxon>Streptophyta</taxon>
        <taxon>Embryophyta</taxon>
        <taxon>Tracheophyta</taxon>
        <taxon>Spermatophyta</taxon>
        <taxon>Magnoliopsida</taxon>
        <taxon>eudicotyledons</taxon>
        <taxon>Gunneridae</taxon>
        <taxon>Pentapetalae</taxon>
        <taxon>rosids</taxon>
        <taxon>fabids</taxon>
        <taxon>Malpighiales</taxon>
        <taxon>Rhizophoraceae</taxon>
        <taxon>Rhizophora</taxon>
    </lineage>
</organism>
<reference evidence="1" key="1">
    <citation type="submission" date="2018-02" db="EMBL/GenBank/DDBJ databases">
        <title>Rhizophora mucronata_Transcriptome.</title>
        <authorList>
            <person name="Meera S.P."/>
            <person name="Sreeshan A."/>
            <person name="Augustine A."/>
        </authorList>
    </citation>
    <scope>NUCLEOTIDE SEQUENCE</scope>
    <source>
        <tissue evidence="1">Leaf</tissue>
    </source>
</reference>
<dbReference type="EMBL" id="GGEC01084696">
    <property type="protein sequence ID" value="MBX65180.1"/>
    <property type="molecule type" value="Transcribed_RNA"/>
</dbReference>
<proteinExistence type="predicted"/>
<accession>A0A2P2QDS4</accession>
<protein>
    <submittedName>
        <fullName evidence="1">Uncharacterized protein</fullName>
    </submittedName>
</protein>